<accession>A0A7K4MVX0</accession>
<organism evidence="1 2">
    <name type="scientific">Marine Group I thaumarchaeote</name>
    <dbReference type="NCBI Taxonomy" id="2511932"/>
    <lineage>
        <taxon>Archaea</taxon>
        <taxon>Nitrososphaerota</taxon>
        <taxon>Marine Group I</taxon>
    </lineage>
</organism>
<proteinExistence type="predicted"/>
<evidence type="ECO:0000313" key="2">
    <source>
        <dbReference type="Proteomes" id="UP000575480"/>
    </source>
</evidence>
<comment type="caution">
    <text evidence="1">The sequence shown here is derived from an EMBL/GenBank/DDBJ whole genome shotgun (WGS) entry which is preliminary data.</text>
</comment>
<gene>
    <name evidence="1" type="ORF">HX858_07790</name>
</gene>
<reference evidence="1 2" key="1">
    <citation type="journal article" date="2019" name="Environ. Microbiol.">
        <title>Genomics insights into ecotype formation of ammonia-oxidizing archaea in the deep ocean.</title>
        <authorList>
            <person name="Wang Y."/>
            <person name="Huang J.M."/>
            <person name="Cui G.J."/>
            <person name="Nunoura T."/>
            <person name="Takaki Y."/>
            <person name="Li W.L."/>
            <person name="Li J."/>
            <person name="Gao Z.M."/>
            <person name="Takai K."/>
            <person name="Zhang A.Q."/>
            <person name="Stepanauskas R."/>
        </authorList>
    </citation>
    <scope>NUCLEOTIDE SEQUENCE [LARGE SCALE GENOMIC DNA]</scope>
    <source>
        <strain evidence="1 2">L15a</strain>
    </source>
</reference>
<dbReference type="EMBL" id="JACATH010000008">
    <property type="protein sequence ID" value="NWJ57632.1"/>
    <property type="molecule type" value="Genomic_DNA"/>
</dbReference>
<sequence>EWEEREGVSLEDGLYRGLMRRGSGDELAAGCAKSQMFHDAEQATM</sequence>
<feature type="non-terminal residue" evidence="1">
    <location>
        <position position="1"/>
    </location>
</feature>
<protein>
    <submittedName>
        <fullName evidence="1">Uncharacterized protein</fullName>
    </submittedName>
</protein>
<evidence type="ECO:0000313" key="1">
    <source>
        <dbReference type="EMBL" id="NWJ57632.1"/>
    </source>
</evidence>
<dbReference type="AlphaFoldDB" id="A0A7K4MVX0"/>
<dbReference type="Proteomes" id="UP000575480">
    <property type="component" value="Unassembled WGS sequence"/>
</dbReference>
<name>A0A7K4MVX0_9ARCH</name>